<dbReference type="EMBL" id="JAWDGP010005378">
    <property type="protein sequence ID" value="KAK3757393.1"/>
    <property type="molecule type" value="Genomic_DNA"/>
</dbReference>
<protein>
    <submittedName>
        <fullName evidence="1">Uncharacterized protein</fullName>
    </submittedName>
</protein>
<dbReference type="Proteomes" id="UP001283361">
    <property type="component" value="Unassembled WGS sequence"/>
</dbReference>
<name>A0AAE1D5P1_9GAST</name>
<gene>
    <name evidence="1" type="ORF">RRG08_050095</name>
</gene>
<dbReference type="AlphaFoldDB" id="A0AAE1D5P1"/>
<organism evidence="1 2">
    <name type="scientific">Elysia crispata</name>
    <name type="common">lettuce slug</name>
    <dbReference type="NCBI Taxonomy" id="231223"/>
    <lineage>
        <taxon>Eukaryota</taxon>
        <taxon>Metazoa</taxon>
        <taxon>Spiralia</taxon>
        <taxon>Lophotrochozoa</taxon>
        <taxon>Mollusca</taxon>
        <taxon>Gastropoda</taxon>
        <taxon>Heterobranchia</taxon>
        <taxon>Euthyneura</taxon>
        <taxon>Panpulmonata</taxon>
        <taxon>Sacoglossa</taxon>
        <taxon>Placobranchoidea</taxon>
        <taxon>Plakobranchidae</taxon>
        <taxon>Elysia</taxon>
    </lineage>
</organism>
<evidence type="ECO:0000313" key="2">
    <source>
        <dbReference type="Proteomes" id="UP001283361"/>
    </source>
</evidence>
<accession>A0AAE1D5P1</accession>
<keyword evidence="2" id="KW-1185">Reference proteome</keyword>
<comment type="caution">
    <text evidence="1">The sequence shown here is derived from an EMBL/GenBank/DDBJ whole genome shotgun (WGS) entry which is preliminary data.</text>
</comment>
<sequence length="83" mass="9833">MQNEPQRSDGTHTETQFTAVLKYGKKERKNTYWFEANITWMERVIEAKRSPLISYKCDPSQSISSCMKQTRAHNYWLQLSESI</sequence>
<reference evidence="1" key="1">
    <citation type="journal article" date="2023" name="G3 (Bethesda)">
        <title>A reference genome for the long-term kleptoplast-retaining sea slug Elysia crispata morphotype clarki.</title>
        <authorList>
            <person name="Eastman K.E."/>
            <person name="Pendleton A.L."/>
            <person name="Shaikh M.A."/>
            <person name="Suttiyut T."/>
            <person name="Ogas R."/>
            <person name="Tomko P."/>
            <person name="Gavelis G."/>
            <person name="Widhalm J.R."/>
            <person name="Wisecaver J.H."/>
        </authorList>
    </citation>
    <scope>NUCLEOTIDE SEQUENCE</scope>
    <source>
        <strain evidence="1">ECLA1</strain>
    </source>
</reference>
<proteinExistence type="predicted"/>
<evidence type="ECO:0000313" key="1">
    <source>
        <dbReference type="EMBL" id="KAK3757393.1"/>
    </source>
</evidence>